<reference evidence="1 2" key="1">
    <citation type="submission" date="2019-07" db="EMBL/GenBank/DDBJ databases">
        <title>Whole genome shotgun sequence of Deinococcus cellulosilyticus NBRC 106333.</title>
        <authorList>
            <person name="Hosoyama A."/>
            <person name="Uohara A."/>
            <person name="Ohji S."/>
            <person name="Ichikawa N."/>
        </authorList>
    </citation>
    <scope>NUCLEOTIDE SEQUENCE [LARGE SCALE GENOMIC DNA]</scope>
    <source>
        <strain evidence="1 2">NBRC 106333</strain>
    </source>
</reference>
<comment type="caution">
    <text evidence="1">The sequence shown here is derived from an EMBL/GenBank/DDBJ whole genome shotgun (WGS) entry which is preliminary data.</text>
</comment>
<protein>
    <submittedName>
        <fullName evidence="1">Uncharacterized protein</fullName>
    </submittedName>
</protein>
<evidence type="ECO:0000313" key="2">
    <source>
        <dbReference type="Proteomes" id="UP000321306"/>
    </source>
</evidence>
<dbReference type="OrthoDB" id="8611971at2"/>
<accession>A0A511N5T6</accession>
<dbReference type="AlphaFoldDB" id="A0A511N5T6"/>
<keyword evidence="2" id="KW-1185">Reference proteome</keyword>
<organism evidence="1 2">
    <name type="scientific">Deinococcus cellulosilyticus (strain DSM 18568 / NBRC 106333 / KACC 11606 / 5516J-15)</name>
    <dbReference type="NCBI Taxonomy" id="1223518"/>
    <lineage>
        <taxon>Bacteria</taxon>
        <taxon>Thermotogati</taxon>
        <taxon>Deinococcota</taxon>
        <taxon>Deinococci</taxon>
        <taxon>Deinococcales</taxon>
        <taxon>Deinococcaceae</taxon>
        <taxon>Deinococcus</taxon>
    </lineage>
</organism>
<dbReference type="RefSeq" id="WP_146887127.1">
    <property type="nucleotide sequence ID" value="NZ_BJXB01000019.1"/>
</dbReference>
<name>A0A511N5T6_DEIC1</name>
<sequence>MTGHDYIPRGAKRFAILPRGAYPLQLHLHLKTLPGARLMALVTEQLEDVFLDFEYDHQSFRILELPDEYWFVVRDPRCPPQTMRYVLEHFQA</sequence>
<gene>
    <name evidence="1" type="ORF">DC3_38550</name>
</gene>
<dbReference type="Proteomes" id="UP000321306">
    <property type="component" value="Unassembled WGS sequence"/>
</dbReference>
<dbReference type="EMBL" id="BJXB01000019">
    <property type="protein sequence ID" value="GEM48220.1"/>
    <property type="molecule type" value="Genomic_DNA"/>
</dbReference>
<evidence type="ECO:0000313" key="1">
    <source>
        <dbReference type="EMBL" id="GEM48220.1"/>
    </source>
</evidence>
<proteinExistence type="predicted"/>